<dbReference type="RefSeq" id="WP_262310515.1">
    <property type="nucleotide sequence ID" value="NZ_CP106679.1"/>
</dbReference>
<dbReference type="InterPro" id="IPR036291">
    <property type="entry name" value="NAD(P)-bd_dom_sf"/>
</dbReference>
<comment type="pathway">
    <text evidence="1">Amino-acid biosynthesis; L-lysine biosynthesis via AAA pathway; L-lysine from L-alpha-aminoadipate (fungal route): step 3/3.</text>
</comment>
<dbReference type="Pfam" id="PF05222">
    <property type="entry name" value="AlaDh_PNT_N"/>
    <property type="match status" value="1"/>
</dbReference>
<dbReference type="Pfam" id="PF01262">
    <property type="entry name" value="AlaDh_PNT_C"/>
    <property type="match status" value="1"/>
</dbReference>
<dbReference type="CDD" id="cd05199">
    <property type="entry name" value="SDH_like"/>
    <property type="match status" value="1"/>
</dbReference>
<evidence type="ECO:0000256" key="1">
    <source>
        <dbReference type="ARBA" id="ARBA00004884"/>
    </source>
</evidence>
<evidence type="ECO:0000313" key="13">
    <source>
        <dbReference type="Proteomes" id="UP001065174"/>
    </source>
</evidence>
<dbReference type="SUPFAM" id="SSF52283">
    <property type="entry name" value="Formate/glycerate dehydrogenase catalytic domain-like"/>
    <property type="match status" value="1"/>
</dbReference>
<evidence type="ECO:0000256" key="3">
    <source>
        <dbReference type="ARBA" id="ARBA00012847"/>
    </source>
</evidence>
<evidence type="ECO:0000259" key="10">
    <source>
        <dbReference type="SMART" id="SM01002"/>
    </source>
</evidence>
<evidence type="ECO:0000259" key="11">
    <source>
        <dbReference type="SMART" id="SM01003"/>
    </source>
</evidence>
<dbReference type="PANTHER" id="PTHR11133">
    <property type="entry name" value="SACCHAROPINE DEHYDROGENASE"/>
    <property type="match status" value="1"/>
</dbReference>
<evidence type="ECO:0000256" key="6">
    <source>
        <dbReference type="ARBA" id="ARBA00023002"/>
    </source>
</evidence>
<evidence type="ECO:0000256" key="8">
    <source>
        <dbReference type="ARBA" id="ARBA00033228"/>
    </source>
</evidence>
<keyword evidence="7" id="KW-1015">Disulfide bond</keyword>
<dbReference type="SMART" id="SM01003">
    <property type="entry name" value="AlaDh_PNT_N"/>
    <property type="match status" value="1"/>
</dbReference>
<protein>
    <recommendedName>
        <fullName evidence="4">Saccharopine dehydrogenase [NAD(+), L-lysine-forming]</fullName>
        <ecNumber evidence="3">1.5.1.7</ecNumber>
    </recommendedName>
    <alternativeName>
        <fullName evidence="8">Lysine--2-oxoglutarate reductase</fullName>
    </alternativeName>
</protein>
<reference evidence="12" key="1">
    <citation type="submission" date="2022-09" db="EMBL/GenBank/DDBJ databases">
        <title>Comparative genomics and taxonomic characterization of three novel marine species of genus Reichenbachiella exhibiting antioxidant and polysaccharide degradation activities.</title>
        <authorList>
            <person name="Muhammad N."/>
            <person name="Lee Y.-J."/>
            <person name="Ko J."/>
            <person name="Kim S.-G."/>
        </authorList>
    </citation>
    <scope>NUCLEOTIDE SEQUENCE</scope>
    <source>
        <strain evidence="12">BKB1-1</strain>
    </source>
</reference>
<gene>
    <name evidence="12" type="ORF">N6H18_03840</name>
</gene>
<dbReference type="Gene3D" id="3.40.50.720">
    <property type="entry name" value="NAD(P)-binding Rossmann-like Domain"/>
    <property type="match status" value="2"/>
</dbReference>
<evidence type="ECO:0000313" key="12">
    <source>
        <dbReference type="EMBL" id="UXP33086.1"/>
    </source>
</evidence>
<dbReference type="Proteomes" id="UP001065174">
    <property type="component" value="Chromosome"/>
</dbReference>
<dbReference type="InterPro" id="IPR007886">
    <property type="entry name" value="AlaDH/PNT_N"/>
</dbReference>
<keyword evidence="5" id="KW-0028">Amino-acid biosynthesis</keyword>
<evidence type="ECO:0000256" key="9">
    <source>
        <dbReference type="ARBA" id="ARBA00047860"/>
    </source>
</evidence>
<evidence type="ECO:0000256" key="4">
    <source>
        <dbReference type="ARBA" id="ARBA00021221"/>
    </source>
</evidence>
<dbReference type="InterPro" id="IPR027281">
    <property type="entry name" value="Lys1"/>
</dbReference>
<proteinExistence type="predicted"/>
<keyword evidence="6" id="KW-0560">Oxidoreductase</keyword>
<evidence type="ECO:0000256" key="2">
    <source>
        <dbReference type="ARBA" id="ARBA00011245"/>
    </source>
</evidence>
<dbReference type="InterPro" id="IPR007698">
    <property type="entry name" value="AlaDH/PNT_NAD(H)-bd"/>
</dbReference>
<dbReference type="SUPFAM" id="SSF51735">
    <property type="entry name" value="NAD(P)-binding Rossmann-fold domains"/>
    <property type="match status" value="1"/>
</dbReference>
<dbReference type="EMBL" id="CP106679">
    <property type="protein sequence ID" value="UXP33086.1"/>
    <property type="molecule type" value="Genomic_DNA"/>
</dbReference>
<sequence>MPKIGILKEGKVPVDRRVPMTPDQAKQIQEQYPDVQIVCMRSDIRCFVDDDYAKAGIELVDSVEDCDILFGVKEVPIEQLMDSKTYFFFSHTIKKQAYNRDLLRAVLKKNITLIDYETLTNTANQRIIAFGRYAGLVGAYNALWTFGKRYNLFDIRRAHECFDWDDLKTEFKQIKLPNIKIVITGGGRVAKGAMEVLNGIGIKRVSAYKFIHQEYSEPVYCQLNNRDYHQHSDGRAFSRAEFFANPQDFESTFMDFATSADVLIACAYWHPKAPVLFTREHMTQRDFSIKVIADVTCDIQGSIPSTVQPATISDPIYDYDPTQGKIAPPLSDEGNITVMAVDNLPCELPRNASEDFGYELVNNVIPHLIGEDREQVIARATLAKDGVLTPKYAYLQDYVDGQTTEG</sequence>
<dbReference type="InterPro" id="IPR051168">
    <property type="entry name" value="AASS"/>
</dbReference>
<organism evidence="12 13">
    <name type="scientific">Reichenbachiella agarivorans</name>
    <dbReference type="NCBI Taxonomy" id="2979464"/>
    <lineage>
        <taxon>Bacteria</taxon>
        <taxon>Pseudomonadati</taxon>
        <taxon>Bacteroidota</taxon>
        <taxon>Cytophagia</taxon>
        <taxon>Cytophagales</taxon>
        <taxon>Reichenbachiellaceae</taxon>
        <taxon>Reichenbachiella</taxon>
    </lineage>
</organism>
<dbReference type="PANTHER" id="PTHR11133:SF22">
    <property type="entry name" value="ALPHA-AMINOADIPIC SEMIALDEHYDE SYNTHASE, MITOCHONDRIAL"/>
    <property type="match status" value="1"/>
</dbReference>
<accession>A0ABY6CRE1</accession>
<keyword evidence="13" id="KW-1185">Reference proteome</keyword>
<comment type="subunit">
    <text evidence="2">Monomer.</text>
</comment>
<dbReference type="PIRSF" id="PIRSF018250">
    <property type="entry name" value="Saccharopine_DH_Lys"/>
    <property type="match status" value="1"/>
</dbReference>
<feature type="domain" description="Alanine dehydrogenase/pyridine nucleotide transhydrogenase N-terminal" evidence="11">
    <location>
        <begin position="5"/>
        <end position="137"/>
    </location>
</feature>
<evidence type="ECO:0000256" key="7">
    <source>
        <dbReference type="ARBA" id="ARBA00023157"/>
    </source>
</evidence>
<dbReference type="SMART" id="SM01002">
    <property type="entry name" value="AlaDh_PNT_C"/>
    <property type="match status" value="1"/>
</dbReference>
<comment type="catalytic activity">
    <reaction evidence="9">
        <text>L-saccharopine + NAD(+) + H2O = L-lysine + 2-oxoglutarate + NADH + H(+)</text>
        <dbReference type="Rhea" id="RHEA:12440"/>
        <dbReference type="ChEBI" id="CHEBI:15377"/>
        <dbReference type="ChEBI" id="CHEBI:15378"/>
        <dbReference type="ChEBI" id="CHEBI:16810"/>
        <dbReference type="ChEBI" id="CHEBI:32551"/>
        <dbReference type="ChEBI" id="CHEBI:57540"/>
        <dbReference type="ChEBI" id="CHEBI:57945"/>
        <dbReference type="ChEBI" id="CHEBI:57951"/>
        <dbReference type="EC" id="1.5.1.7"/>
    </reaction>
</comment>
<evidence type="ECO:0000256" key="5">
    <source>
        <dbReference type="ARBA" id="ARBA00022605"/>
    </source>
</evidence>
<name>A0ABY6CRE1_9BACT</name>
<feature type="domain" description="Alanine dehydrogenase/pyridine nucleotide transhydrogenase NAD(H)-binding" evidence="10">
    <location>
        <begin position="167"/>
        <end position="340"/>
    </location>
</feature>
<dbReference type="EC" id="1.5.1.7" evidence="3"/>